<feature type="compositionally biased region" description="Basic and acidic residues" evidence="1">
    <location>
        <begin position="569"/>
        <end position="585"/>
    </location>
</feature>
<feature type="region of interest" description="Disordered" evidence="1">
    <location>
        <begin position="569"/>
        <end position="597"/>
    </location>
</feature>
<feature type="region of interest" description="Disordered" evidence="1">
    <location>
        <begin position="329"/>
        <end position="413"/>
    </location>
</feature>
<name>A0ABR3RVA5_9PLEO</name>
<feature type="compositionally biased region" description="Basic and acidic residues" evidence="1">
    <location>
        <begin position="528"/>
        <end position="538"/>
    </location>
</feature>
<dbReference type="Proteomes" id="UP001521785">
    <property type="component" value="Unassembled WGS sequence"/>
</dbReference>
<accession>A0ABR3RVA5</accession>
<protein>
    <submittedName>
        <fullName evidence="2">Uncharacterized protein</fullName>
    </submittedName>
</protein>
<feature type="compositionally biased region" description="Polar residues" evidence="1">
    <location>
        <begin position="366"/>
        <end position="378"/>
    </location>
</feature>
<proteinExistence type="predicted"/>
<organism evidence="2 3">
    <name type="scientific">Paraconiothyrium brasiliense</name>
    <dbReference type="NCBI Taxonomy" id="300254"/>
    <lineage>
        <taxon>Eukaryota</taxon>
        <taxon>Fungi</taxon>
        <taxon>Dikarya</taxon>
        <taxon>Ascomycota</taxon>
        <taxon>Pezizomycotina</taxon>
        <taxon>Dothideomycetes</taxon>
        <taxon>Pleosporomycetidae</taxon>
        <taxon>Pleosporales</taxon>
        <taxon>Massarineae</taxon>
        <taxon>Didymosphaeriaceae</taxon>
        <taxon>Paraconiothyrium</taxon>
    </lineage>
</organism>
<feature type="compositionally biased region" description="Polar residues" evidence="1">
    <location>
        <begin position="329"/>
        <end position="359"/>
    </location>
</feature>
<gene>
    <name evidence="2" type="ORF">SLS60_003301</name>
</gene>
<feature type="region of interest" description="Disordered" evidence="1">
    <location>
        <begin position="528"/>
        <end position="553"/>
    </location>
</feature>
<evidence type="ECO:0000256" key="1">
    <source>
        <dbReference type="SAM" id="MobiDB-lite"/>
    </source>
</evidence>
<comment type="caution">
    <text evidence="2">The sequence shown here is derived from an EMBL/GenBank/DDBJ whole genome shotgun (WGS) entry which is preliminary data.</text>
</comment>
<evidence type="ECO:0000313" key="3">
    <source>
        <dbReference type="Proteomes" id="UP001521785"/>
    </source>
</evidence>
<dbReference type="EMBL" id="JAKJXO020000003">
    <property type="protein sequence ID" value="KAL1608360.1"/>
    <property type="molecule type" value="Genomic_DNA"/>
</dbReference>
<evidence type="ECO:0000313" key="2">
    <source>
        <dbReference type="EMBL" id="KAL1608360.1"/>
    </source>
</evidence>
<keyword evidence="3" id="KW-1185">Reference proteome</keyword>
<reference evidence="2 3" key="1">
    <citation type="submission" date="2024-02" db="EMBL/GenBank/DDBJ databases">
        <title>De novo assembly and annotation of 12 fungi associated with fruit tree decline syndrome in Ontario, Canada.</title>
        <authorList>
            <person name="Sulman M."/>
            <person name="Ellouze W."/>
            <person name="Ilyukhin E."/>
        </authorList>
    </citation>
    <scope>NUCLEOTIDE SEQUENCE [LARGE SCALE GENOMIC DNA]</scope>
    <source>
        <strain evidence="2 3">M42-189</strain>
    </source>
</reference>
<sequence length="616" mass="67871">MSTFTNLSELPVDDNGCVPVGAGASIQKPVNVSNFEKLDRDGSEDVQSEITKQVIEYNNNPIQQDIQTCDQFALTSAYDIGTQQFPSNMGMQQFSNNVGMQQFCNNMGMQQFSNNTSLASEAFTPTLMGYQGGIAQCDFTQESSDLNNALSFSNDAFGLVDFSDNVMSPINNTAVDPAQPMSFNDEGNFGDVFGNRSGVDSFDTSSPVHFSGFSDFVNATSISLDQPKSGVAFSGHGLDNASIQHFGPEGLSTALSIDQPQMRAPQQWHTAVNDTRSQKAQGIKDQTVADDQAFAQAQAFARANVRTVQANARAVQEAGQRLFEARTHNQQSFQVPSGQATSILPTPTSTKKLSANQLGKQPVPQPSLSSPAELTPSNKRPRPVEIQIPSEPSKRARIDAPGPPPFAAEVESDASRGRAVKVLFKTPWEQMTQIEKARILLPMMIGKHPIEFEKEEMQRGLSYGTMRQREALQKTMRLRDEAVAEAQFKIAPKNTLTLAEMDEDDEEAALKARLAEIEANKKAKVAEEKKRVSNEKRAATMRRKRQEKKEADQLQLECEKELEDIARREDELEAHREASIAEERGQAAGDSEQDMREQVREPYAHIGFATAQPYMG</sequence>